<feature type="compositionally biased region" description="Gly residues" evidence="1">
    <location>
        <begin position="416"/>
        <end position="426"/>
    </location>
</feature>
<gene>
    <name evidence="3" type="ORF">SAMN05444422_101519</name>
</gene>
<dbReference type="Proteomes" id="UP000199161">
    <property type="component" value="Unassembled WGS sequence"/>
</dbReference>
<dbReference type="EMBL" id="FOKW01000001">
    <property type="protein sequence ID" value="SFB72752.1"/>
    <property type="molecule type" value="Genomic_DNA"/>
</dbReference>
<evidence type="ECO:0000313" key="3">
    <source>
        <dbReference type="EMBL" id="SFB72752.1"/>
    </source>
</evidence>
<feature type="transmembrane region" description="Helical" evidence="2">
    <location>
        <begin position="293"/>
        <end position="315"/>
    </location>
</feature>
<feature type="transmembrane region" description="Helical" evidence="2">
    <location>
        <begin position="158"/>
        <end position="176"/>
    </location>
</feature>
<sequence>MTTLVVCLDRTDDVGRKTGLRSPIVGWEAVRALVTDIGLADPEDSGVNSLLETLRVAQDLRDENEDTVVAVVSGDRESMVSADRAVARQLDELIAEHDPDSAVVVIDSAEDERLVPIVESRVQVDSVDRVVVRQARDIESTYYLLKQFLADEELRQTILVPLGLTLLVFPMLATVVGPAEGAAAITTVIGLFLLYKGFNVDEIVTGVAHQAREALYSGQVSVVTYVVAAGLTLVGLFAGALGVSSLEDPQSVLVPTMQFLFDSVPWLAMAGITASAGRLLDEVISEEPVRRSYLNLPFILLAVALVLRGFSAYFLEQQAVIGSLEVPSAAYGPLAIEGFALAVEERLVLYVATAIAVSLVGARVASSLSGTDDLELSEESGSNAEAEADVESGLTDGGPEPAGPNADGGVETVRGGSSGAGAGSGAGADTETEPEADGRPDPRPETETETEPSRSDSNADAEPDSSAQGDETDPEGERESEGDDSR</sequence>
<dbReference type="OrthoDB" id="31282at2157"/>
<dbReference type="InterPro" id="IPR007254">
    <property type="entry name" value="DUF373"/>
</dbReference>
<name>A0A1I1DEE6_NATHA</name>
<dbReference type="AlphaFoldDB" id="A0A1I1DEE6"/>
<keyword evidence="4" id="KW-1185">Reference proteome</keyword>
<organism evidence="3 4">
    <name type="scientific">Natronobacterium haloterrestre</name>
    <name type="common">Halobiforma haloterrestris</name>
    <dbReference type="NCBI Taxonomy" id="148448"/>
    <lineage>
        <taxon>Archaea</taxon>
        <taxon>Methanobacteriati</taxon>
        <taxon>Methanobacteriota</taxon>
        <taxon>Stenosarchaea group</taxon>
        <taxon>Halobacteria</taxon>
        <taxon>Halobacteriales</taxon>
        <taxon>Natrialbaceae</taxon>
        <taxon>Natronobacterium</taxon>
    </lineage>
</organism>
<feature type="transmembrane region" description="Helical" evidence="2">
    <location>
        <begin position="263"/>
        <end position="281"/>
    </location>
</feature>
<evidence type="ECO:0000313" key="4">
    <source>
        <dbReference type="Proteomes" id="UP000199161"/>
    </source>
</evidence>
<feature type="transmembrane region" description="Helical" evidence="2">
    <location>
        <begin position="182"/>
        <end position="199"/>
    </location>
</feature>
<evidence type="ECO:0000256" key="1">
    <source>
        <dbReference type="SAM" id="MobiDB-lite"/>
    </source>
</evidence>
<keyword evidence="2" id="KW-1133">Transmembrane helix</keyword>
<proteinExistence type="predicted"/>
<evidence type="ECO:0000256" key="2">
    <source>
        <dbReference type="SAM" id="Phobius"/>
    </source>
</evidence>
<dbReference type="Pfam" id="PF04123">
    <property type="entry name" value="DUF373"/>
    <property type="match status" value="1"/>
</dbReference>
<feature type="compositionally biased region" description="Basic and acidic residues" evidence="1">
    <location>
        <begin position="436"/>
        <end position="454"/>
    </location>
</feature>
<keyword evidence="2" id="KW-0472">Membrane</keyword>
<feature type="region of interest" description="Disordered" evidence="1">
    <location>
        <begin position="368"/>
        <end position="486"/>
    </location>
</feature>
<keyword evidence="2" id="KW-0812">Transmembrane</keyword>
<dbReference type="PANTHER" id="PTHR38815:SF1">
    <property type="entry name" value="DUF373 FAMILY PROTEIN"/>
    <property type="match status" value="1"/>
</dbReference>
<accession>A0A1I1DEE6</accession>
<protein>
    <submittedName>
        <fullName evidence="3">Putative membrane protein</fullName>
    </submittedName>
</protein>
<reference evidence="4" key="1">
    <citation type="submission" date="2016-10" db="EMBL/GenBank/DDBJ databases">
        <authorList>
            <person name="Varghese N."/>
            <person name="Submissions S."/>
        </authorList>
    </citation>
    <scope>NUCLEOTIDE SEQUENCE [LARGE SCALE GENOMIC DNA]</scope>
    <source>
        <strain evidence="4">DSM 13078</strain>
    </source>
</reference>
<feature type="transmembrane region" description="Helical" evidence="2">
    <location>
        <begin position="220"/>
        <end position="243"/>
    </location>
</feature>
<feature type="compositionally biased region" description="Basic and acidic residues" evidence="1">
    <location>
        <begin position="475"/>
        <end position="486"/>
    </location>
</feature>
<dbReference type="PANTHER" id="PTHR38815">
    <property type="entry name" value="HYPOTHETICAL MEMBRANE PROTEIN, CONSERVED, DUF373 FAMILY"/>
    <property type="match status" value="1"/>
</dbReference>
<dbReference type="RefSeq" id="WP_089785058.1">
    <property type="nucleotide sequence ID" value="NZ_FOKW01000001.1"/>
</dbReference>